<feature type="transmembrane region" description="Helical" evidence="1">
    <location>
        <begin position="60"/>
        <end position="77"/>
    </location>
</feature>
<dbReference type="EMBL" id="CAJEWN010000020">
    <property type="protein sequence ID" value="CAD2137516.1"/>
    <property type="molecule type" value="Genomic_DNA"/>
</dbReference>
<protein>
    <submittedName>
        <fullName evidence="2">Uncharacterized protein</fullName>
    </submittedName>
</protein>
<dbReference type="Proteomes" id="UP000580250">
    <property type="component" value="Unassembled WGS sequence"/>
</dbReference>
<sequence length="81" mass="9707">MVFRPYGFSIFRGLYLSQIKSDFFILVSFDTLDELLMKNKEKGKERWKNRKRRGRKPKNYRNASFLGFLILFSGYLSKKSV</sequence>
<evidence type="ECO:0000313" key="3">
    <source>
        <dbReference type="Proteomes" id="UP000580250"/>
    </source>
</evidence>
<dbReference type="AlphaFoldDB" id="A0A6V7TYG0"/>
<keyword evidence="1" id="KW-0472">Membrane</keyword>
<comment type="caution">
    <text evidence="2">The sequence shown here is derived from an EMBL/GenBank/DDBJ whole genome shotgun (WGS) entry which is preliminary data.</text>
</comment>
<organism evidence="2 3">
    <name type="scientific">Meloidogyne enterolobii</name>
    <name type="common">Root-knot nematode worm</name>
    <name type="synonym">Meloidogyne mayaguensis</name>
    <dbReference type="NCBI Taxonomy" id="390850"/>
    <lineage>
        <taxon>Eukaryota</taxon>
        <taxon>Metazoa</taxon>
        <taxon>Ecdysozoa</taxon>
        <taxon>Nematoda</taxon>
        <taxon>Chromadorea</taxon>
        <taxon>Rhabditida</taxon>
        <taxon>Tylenchina</taxon>
        <taxon>Tylenchomorpha</taxon>
        <taxon>Tylenchoidea</taxon>
        <taxon>Meloidogynidae</taxon>
        <taxon>Meloidogyninae</taxon>
        <taxon>Meloidogyne</taxon>
    </lineage>
</organism>
<keyword evidence="1" id="KW-0812">Transmembrane</keyword>
<evidence type="ECO:0000313" key="2">
    <source>
        <dbReference type="EMBL" id="CAD2137516.1"/>
    </source>
</evidence>
<proteinExistence type="predicted"/>
<accession>A0A6V7TYG0</accession>
<gene>
    <name evidence="2" type="ORF">MENT_LOCUS5459</name>
</gene>
<evidence type="ECO:0000256" key="1">
    <source>
        <dbReference type="SAM" id="Phobius"/>
    </source>
</evidence>
<name>A0A6V7TYG0_MELEN</name>
<keyword evidence="1" id="KW-1133">Transmembrane helix</keyword>
<reference evidence="2 3" key="1">
    <citation type="submission" date="2020-08" db="EMBL/GenBank/DDBJ databases">
        <authorList>
            <person name="Koutsovoulos G."/>
            <person name="Danchin GJ E."/>
        </authorList>
    </citation>
    <scope>NUCLEOTIDE SEQUENCE [LARGE SCALE GENOMIC DNA]</scope>
</reference>